<gene>
    <name evidence="1" type="ORF">ILYODFUR_039083</name>
</gene>
<proteinExistence type="predicted"/>
<feature type="non-terminal residue" evidence="1">
    <location>
        <position position="1"/>
    </location>
</feature>
<evidence type="ECO:0000313" key="1">
    <source>
        <dbReference type="EMBL" id="MEQ2257844.1"/>
    </source>
</evidence>
<comment type="caution">
    <text evidence="1">The sequence shown here is derived from an EMBL/GenBank/DDBJ whole genome shotgun (WGS) entry which is preliminary data.</text>
</comment>
<accession>A0ABV0VL76</accession>
<sequence length="65" mass="7217">FIFGKKNNAVGNGIGRASRYTWHCTTRVYIQTDYEIGDSPRKNTSPHRFFGICMSSGAVPLGSTF</sequence>
<protein>
    <submittedName>
        <fullName evidence="1">Uncharacterized protein</fullName>
    </submittedName>
</protein>
<organism evidence="1 2">
    <name type="scientific">Ilyodon furcidens</name>
    <name type="common">goldbreast splitfin</name>
    <dbReference type="NCBI Taxonomy" id="33524"/>
    <lineage>
        <taxon>Eukaryota</taxon>
        <taxon>Metazoa</taxon>
        <taxon>Chordata</taxon>
        <taxon>Craniata</taxon>
        <taxon>Vertebrata</taxon>
        <taxon>Euteleostomi</taxon>
        <taxon>Actinopterygii</taxon>
        <taxon>Neopterygii</taxon>
        <taxon>Teleostei</taxon>
        <taxon>Neoteleostei</taxon>
        <taxon>Acanthomorphata</taxon>
        <taxon>Ovalentaria</taxon>
        <taxon>Atherinomorphae</taxon>
        <taxon>Cyprinodontiformes</taxon>
        <taxon>Goodeidae</taxon>
        <taxon>Ilyodon</taxon>
    </lineage>
</organism>
<name>A0ABV0VL76_9TELE</name>
<dbReference type="EMBL" id="JAHRIQ010115299">
    <property type="protein sequence ID" value="MEQ2257844.1"/>
    <property type="molecule type" value="Genomic_DNA"/>
</dbReference>
<evidence type="ECO:0000313" key="2">
    <source>
        <dbReference type="Proteomes" id="UP001482620"/>
    </source>
</evidence>
<dbReference type="Proteomes" id="UP001482620">
    <property type="component" value="Unassembled WGS sequence"/>
</dbReference>
<keyword evidence="2" id="KW-1185">Reference proteome</keyword>
<reference evidence="1 2" key="1">
    <citation type="submission" date="2021-06" db="EMBL/GenBank/DDBJ databases">
        <authorList>
            <person name="Palmer J.M."/>
        </authorList>
    </citation>
    <scope>NUCLEOTIDE SEQUENCE [LARGE SCALE GENOMIC DNA]</scope>
    <source>
        <strain evidence="2">if_2019</strain>
        <tissue evidence="1">Muscle</tissue>
    </source>
</reference>